<dbReference type="EMBL" id="QGKV02002055">
    <property type="protein sequence ID" value="KAF3493586.1"/>
    <property type="molecule type" value="Genomic_DNA"/>
</dbReference>
<sequence length="141" mass="16096">MIHALKAGCDRSQIIADWLDRNLPWNPARPFAELDQVQFGERPSWINHGSSSANGRAGSTTDSARPFAELDQVRFGERLSWINHGFSSAFRRSGPSPVQRTAELDQPQILSSPRPRNFSPDIASNSLLFRLNWRYRWNFTI</sequence>
<reference evidence="2 3" key="1">
    <citation type="journal article" date="2020" name="BMC Genomics">
        <title>Intraspecific diversification of the crop wild relative Brassica cretica Lam. using demographic model selection.</title>
        <authorList>
            <person name="Kioukis A."/>
            <person name="Michalopoulou V.A."/>
            <person name="Briers L."/>
            <person name="Pirintsos S."/>
            <person name="Studholme D.J."/>
            <person name="Pavlidis P."/>
            <person name="Sarris P.F."/>
        </authorList>
    </citation>
    <scope>NUCLEOTIDE SEQUENCE [LARGE SCALE GENOMIC DNA]</scope>
    <source>
        <strain evidence="3">cv. PFS-1207/04</strain>
    </source>
</reference>
<accession>A0ABQ7A7E8</accession>
<protein>
    <submittedName>
        <fullName evidence="2">Uncharacterized protein</fullName>
    </submittedName>
</protein>
<organism evidence="2 3">
    <name type="scientific">Brassica cretica</name>
    <name type="common">Mustard</name>
    <dbReference type="NCBI Taxonomy" id="69181"/>
    <lineage>
        <taxon>Eukaryota</taxon>
        <taxon>Viridiplantae</taxon>
        <taxon>Streptophyta</taxon>
        <taxon>Embryophyta</taxon>
        <taxon>Tracheophyta</taxon>
        <taxon>Spermatophyta</taxon>
        <taxon>Magnoliopsida</taxon>
        <taxon>eudicotyledons</taxon>
        <taxon>Gunneridae</taxon>
        <taxon>Pentapetalae</taxon>
        <taxon>rosids</taxon>
        <taxon>malvids</taxon>
        <taxon>Brassicales</taxon>
        <taxon>Brassicaceae</taxon>
        <taxon>Brassiceae</taxon>
        <taxon>Brassica</taxon>
    </lineage>
</organism>
<comment type="caution">
    <text evidence="2">The sequence shown here is derived from an EMBL/GenBank/DDBJ whole genome shotgun (WGS) entry which is preliminary data.</text>
</comment>
<keyword evidence="3" id="KW-1185">Reference proteome</keyword>
<feature type="region of interest" description="Disordered" evidence="1">
    <location>
        <begin position="91"/>
        <end position="116"/>
    </location>
</feature>
<proteinExistence type="predicted"/>
<name>A0ABQ7A7E8_BRACR</name>
<evidence type="ECO:0000256" key="1">
    <source>
        <dbReference type="SAM" id="MobiDB-lite"/>
    </source>
</evidence>
<gene>
    <name evidence="2" type="ORF">DY000_02053177</name>
</gene>
<dbReference type="Proteomes" id="UP000266723">
    <property type="component" value="Unassembled WGS sequence"/>
</dbReference>
<evidence type="ECO:0000313" key="3">
    <source>
        <dbReference type="Proteomes" id="UP000266723"/>
    </source>
</evidence>
<evidence type="ECO:0000313" key="2">
    <source>
        <dbReference type="EMBL" id="KAF3493586.1"/>
    </source>
</evidence>